<dbReference type="PANTHER" id="PTHR30011">
    <property type="entry name" value="ALKANESULFONATE MONOOXYGENASE-RELATED"/>
    <property type="match status" value="1"/>
</dbReference>
<dbReference type="InterPro" id="IPR036661">
    <property type="entry name" value="Luciferase-like_sf"/>
</dbReference>
<feature type="domain" description="Luciferase-like" evidence="6">
    <location>
        <begin position="31"/>
        <end position="394"/>
    </location>
</feature>
<protein>
    <submittedName>
        <fullName evidence="7">FMN-dependent oxidoreductase (Nitrilotriacetate monooxygenase family)</fullName>
    </submittedName>
</protein>
<dbReference type="InterPro" id="IPR016215">
    <property type="entry name" value="NTA_MOA"/>
</dbReference>
<evidence type="ECO:0000256" key="4">
    <source>
        <dbReference type="ARBA" id="ARBA00023033"/>
    </source>
</evidence>
<dbReference type="EMBL" id="JAGGLB010000048">
    <property type="protein sequence ID" value="MBP1996360.1"/>
    <property type="molecule type" value="Genomic_DNA"/>
</dbReference>
<dbReference type="GO" id="GO:0004497">
    <property type="term" value="F:monooxygenase activity"/>
    <property type="evidence" value="ECO:0007669"/>
    <property type="project" value="UniProtKB-KW"/>
</dbReference>
<dbReference type="InterPro" id="IPR011251">
    <property type="entry name" value="Luciferase-like_dom"/>
</dbReference>
<sequence length="453" mass="51127">MTKRIKLNFVEKNCPILDNPGLWTYPESEAHRHGDLSYWMELAVLLEQAKFDGIFLGDALGTFDTYKGGRDTAILEGISMPIHDPTYLIPAMASVTRHLGLAVTCSLTYDHPYALARKMSTLDHLTKGRIGWNIVTSNLDSAARNFGYDQQIEHDSRYDRGDEFLEVCYKLWEKSWEDGAVVRDIPNRMYTNPAKVHDIAHKGTYFQVPGIHLCEPSPQRTPVLFQAGSSHRGREFAAKHAECNFLNAVTVEETRYLIRDVRAKAEKYGREAGDILFFPRIVPVVGATDEEAQQKIDRYLQHLSTEGTLALLSSWTGIDLYGYTPERLYELIAGKSGGNGYITDYLRRAQQDKQWTMEELARLYAFGGLGNVIVGSPGRIADHMESFIQQTGADGFNLGYITRSESVTDFVHQVIPVLQRRGLVQSEYREGTYREKLFAHQAGLPRSHPGAQV</sequence>
<dbReference type="InterPro" id="IPR051260">
    <property type="entry name" value="Diverse_substr_monoxygenases"/>
</dbReference>
<keyword evidence="2" id="KW-0288">FMN</keyword>
<dbReference type="Pfam" id="PF00296">
    <property type="entry name" value="Bac_luciferase"/>
    <property type="match status" value="1"/>
</dbReference>
<name>A0ABS4J984_9BACL</name>
<dbReference type="Gene3D" id="3.20.20.30">
    <property type="entry name" value="Luciferase-like domain"/>
    <property type="match status" value="1"/>
</dbReference>
<gene>
    <name evidence="7" type="ORF">J2Z66_008006</name>
</gene>
<organism evidence="7 8">
    <name type="scientific">Paenibacillus eucommiae</name>
    <dbReference type="NCBI Taxonomy" id="1355755"/>
    <lineage>
        <taxon>Bacteria</taxon>
        <taxon>Bacillati</taxon>
        <taxon>Bacillota</taxon>
        <taxon>Bacilli</taxon>
        <taxon>Bacillales</taxon>
        <taxon>Paenibacillaceae</taxon>
        <taxon>Paenibacillus</taxon>
    </lineage>
</organism>
<evidence type="ECO:0000313" key="7">
    <source>
        <dbReference type="EMBL" id="MBP1996360.1"/>
    </source>
</evidence>
<evidence type="ECO:0000256" key="3">
    <source>
        <dbReference type="ARBA" id="ARBA00023002"/>
    </source>
</evidence>
<evidence type="ECO:0000259" key="6">
    <source>
        <dbReference type="Pfam" id="PF00296"/>
    </source>
</evidence>
<evidence type="ECO:0000256" key="2">
    <source>
        <dbReference type="ARBA" id="ARBA00022643"/>
    </source>
</evidence>
<comment type="similarity">
    <text evidence="5">Belongs to the NtaA/SnaA/DszA monooxygenase family.</text>
</comment>
<evidence type="ECO:0000256" key="1">
    <source>
        <dbReference type="ARBA" id="ARBA00022630"/>
    </source>
</evidence>
<dbReference type="SUPFAM" id="SSF51679">
    <property type="entry name" value="Bacterial luciferase-like"/>
    <property type="match status" value="1"/>
</dbReference>
<dbReference type="PIRSF" id="PIRSF000337">
    <property type="entry name" value="NTA_MOA"/>
    <property type="match status" value="1"/>
</dbReference>
<evidence type="ECO:0000256" key="5">
    <source>
        <dbReference type="ARBA" id="ARBA00033748"/>
    </source>
</evidence>
<accession>A0ABS4J984</accession>
<dbReference type="PANTHER" id="PTHR30011:SF16">
    <property type="entry name" value="C2H2 FINGER DOMAIN TRANSCRIPTION FACTOR (EUROFUNG)-RELATED"/>
    <property type="match status" value="1"/>
</dbReference>
<reference evidence="7 8" key="1">
    <citation type="submission" date="2021-03" db="EMBL/GenBank/DDBJ databases">
        <title>Genomic Encyclopedia of Type Strains, Phase IV (KMG-IV): sequencing the most valuable type-strain genomes for metagenomic binning, comparative biology and taxonomic classification.</title>
        <authorList>
            <person name="Goeker M."/>
        </authorList>
    </citation>
    <scope>NUCLEOTIDE SEQUENCE [LARGE SCALE GENOMIC DNA]</scope>
    <source>
        <strain evidence="7 8">DSM 26048</strain>
    </source>
</reference>
<keyword evidence="3" id="KW-0560">Oxidoreductase</keyword>
<keyword evidence="4 7" id="KW-0503">Monooxygenase</keyword>
<dbReference type="Proteomes" id="UP001519287">
    <property type="component" value="Unassembled WGS sequence"/>
</dbReference>
<keyword evidence="8" id="KW-1185">Reference proteome</keyword>
<dbReference type="NCBIfam" id="TIGR03860">
    <property type="entry name" value="FMN_nitrolo"/>
    <property type="match status" value="1"/>
</dbReference>
<evidence type="ECO:0000313" key="8">
    <source>
        <dbReference type="Proteomes" id="UP001519287"/>
    </source>
</evidence>
<proteinExistence type="inferred from homology"/>
<comment type="caution">
    <text evidence="7">The sequence shown here is derived from an EMBL/GenBank/DDBJ whole genome shotgun (WGS) entry which is preliminary data.</text>
</comment>
<keyword evidence="1" id="KW-0285">Flavoprotein</keyword>
<dbReference type="RefSeq" id="WP_209978704.1">
    <property type="nucleotide sequence ID" value="NZ_JAGGLB010000048.1"/>
</dbReference>